<dbReference type="Pfam" id="PF04471">
    <property type="entry name" value="Mrr_cat"/>
    <property type="match status" value="1"/>
</dbReference>
<dbReference type="Gene3D" id="3.40.1350.10">
    <property type="match status" value="1"/>
</dbReference>
<dbReference type="EMBL" id="BONW01000009">
    <property type="protein sequence ID" value="GIG87225.1"/>
    <property type="molecule type" value="Genomic_DNA"/>
</dbReference>
<organism evidence="4 5">
    <name type="scientific">Plantactinospora endophytica</name>
    <dbReference type="NCBI Taxonomy" id="673535"/>
    <lineage>
        <taxon>Bacteria</taxon>
        <taxon>Bacillati</taxon>
        <taxon>Actinomycetota</taxon>
        <taxon>Actinomycetes</taxon>
        <taxon>Micromonosporales</taxon>
        <taxon>Micromonosporaceae</taxon>
        <taxon>Plantactinospora</taxon>
    </lineage>
</organism>
<gene>
    <name evidence="4" type="ORF">Pen02_21610</name>
</gene>
<evidence type="ECO:0000256" key="1">
    <source>
        <dbReference type="SAM" id="Coils"/>
    </source>
</evidence>
<dbReference type="PANTHER" id="PTHR30015">
    <property type="entry name" value="MRR RESTRICTION SYSTEM PROTEIN"/>
    <property type="match status" value="1"/>
</dbReference>
<evidence type="ECO:0000256" key="2">
    <source>
        <dbReference type="SAM" id="MobiDB-lite"/>
    </source>
</evidence>
<reference evidence="4 5" key="1">
    <citation type="submission" date="2021-01" db="EMBL/GenBank/DDBJ databases">
        <title>Whole genome shotgun sequence of Plantactinospora endophytica NBRC 110450.</title>
        <authorList>
            <person name="Komaki H."/>
            <person name="Tamura T."/>
        </authorList>
    </citation>
    <scope>NUCLEOTIDE SEQUENCE [LARGE SCALE GENOMIC DNA]</scope>
    <source>
        <strain evidence="4 5">NBRC 110450</strain>
    </source>
</reference>
<keyword evidence="5" id="KW-1185">Reference proteome</keyword>
<feature type="region of interest" description="Disordered" evidence="2">
    <location>
        <begin position="1"/>
        <end position="32"/>
    </location>
</feature>
<protein>
    <submittedName>
        <fullName evidence="4">Restriction endonuclease</fullName>
    </submittedName>
</protein>
<dbReference type="PANTHER" id="PTHR30015:SF7">
    <property type="entry name" value="TYPE IV METHYL-DIRECTED RESTRICTION ENZYME ECOKMRR"/>
    <property type="match status" value="1"/>
</dbReference>
<feature type="compositionally biased region" description="Polar residues" evidence="2">
    <location>
        <begin position="22"/>
        <end position="31"/>
    </location>
</feature>
<evidence type="ECO:0000313" key="5">
    <source>
        <dbReference type="Proteomes" id="UP000646749"/>
    </source>
</evidence>
<keyword evidence="1" id="KW-0175">Coiled coil</keyword>
<feature type="coiled-coil region" evidence="1">
    <location>
        <begin position="33"/>
        <end position="86"/>
    </location>
</feature>
<keyword evidence="4" id="KW-0540">Nuclease</keyword>
<dbReference type="InterPro" id="IPR007560">
    <property type="entry name" value="Restrct_endonuc_IV_Mrr"/>
</dbReference>
<comment type="caution">
    <text evidence="4">The sequence shown here is derived from an EMBL/GenBank/DDBJ whole genome shotgun (WGS) entry which is preliminary data.</text>
</comment>
<feature type="domain" description="Restriction endonuclease type IV Mrr" evidence="3">
    <location>
        <begin position="403"/>
        <end position="516"/>
    </location>
</feature>
<keyword evidence="4" id="KW-0378">Hydrolase</keyword>
<dbReference type="InterPro" id="IPR011856">
    <property type="entry name" value="tRNA_endonuc-like_dom_sf"/>
</dbReference>
<dbReference type="InterPro" id="IPR011335">
    <property type="entry name" value="Restrct_endonuc-II-like"/>
</dbReference>
<dbReference type="Proteomes" id="UP000646749">
    <property type="component" value="Unassembled WGS sequence"/>
</dbReference>
<sequence>MGIMGQMQRAHAQQVHAQQRASTTPYQQHQQMLWEAEHARRAAERAAESDERERRRLYVEARTARVKSANASLQSQLDELDNLLRTTLAIDDHIDLERLKKQASYPEFRPGELGTPLREPDWRRFAPPEPNALGKMFGGEGRYQQLLNEAEQAFEKAKAKHTAGEAARQQRLAQARRKYDQHCQQLDAQVASHNAEIDKFGTALAAAEPNAVVKYFGLVLGNSVYPEDFPQRYRLAYVPDSRLIVVEYLLPTVAVVPKVREYRYVKASDEVQTVPRPAEDTHQRYADVITQVALRTVHELFEADRTRLVETIVFNGIVETTHPGTGQAVRPCLVTLRTSRDAFTAINLAKVDPAACLRHLRATLSSRPEDLVEVRPVLEFDVVDKRFVDEVDVLADLDQRPNLHKLSRTEFEDLIRNLFGRLGLETRTTRAAPDGGVDCVSFDPRPIFGGKVVIQARRNRGTMDVSAVRDLFGTVLGEGATKGILVTTSGYGPDSFEFASGKPLELIDGSNLLHLLAEHAEVRARIDPNER</sequence>
<accession>A0ABQ4DXN2</accession>
<evidence type="ECO:0000259" key="3">
    <source>
        <dbReference type="Pfam" id="PF04471"/>
    </source>
</evidence>
<dbReference type="GO" id="GO:0004519">
    <property type="term" value="F:endonuclease activity"/>
    <property type="evidence" value="ECO:0007669"/>
    <property type="project" value="UniProtKB-KW"/>
</dbReference>
<dbReference type="SUPFAM" id="SSF52980">
    <property type="entry name" value="Restriction endonuclease-like"/>
    <property type="match status" value="1"/>
</dbReference>
<proteinExistence type="predicted"/>
<name>A0ABQ4DXN2_9ACTN</name>
<keyword evidence="4" id="KW-0255">Endonuclease</keyword>
<feature type="compositionally biased region" description="Low complexity" evidence="2">
    <location>
        <begin position="1"/>
        <end position="21"/>
    </location>
</feature>
<dbReference type="InterPro" id="IPR052906">
    <property type="entry name" value="Type_IV_Methyl-Rstrct_Enzyme"/>
</dbReference>
<evidence type="ECO:0000313" key="4">
    <source>
        <dbReference type="EMBL" id="GIG87225.1"/>
    </source>
</evidence>